<evidence type="ECO:0000256" key="4">
    <source>
        <dbReference type="ARBA" id="ARBA00023157"/>
    </source>
</evidence>
<evidence type="ECO:0000256" key="6">
    <source>
        <dbReference type="SAM" id="MobiDB-lite"/>
    </source>
</evidence>
<feature type="compositionally biased region" description="Basic and acidic residues" evidence="6">
    <location>
        <begin position="25"/>
        <end position="34"/>
    </location>
</feature>
<evidence type="ECO:0000259" key="7">
    <source>
        <dbReference type="PROSITE" id="PS51352"/>
    </source>
</evidence>
<keyword evidence="3" id="KW-0560">Oxidoreductase</keyword>
<feature type="region of interest" description="Disordered" evidence="6">
    <location>
        <begin position="14"/>
        <end position="39"/>
    </location>
</feature>
<dbReference type="InterPro" id="IPR013766">
    <property type="entry name" value="Thioredoxin_domain"/>
</dbReference>
<evidence type="ECO:0000313" key="9">
    <source>
        <dbReference type="Proteomes" id="UP000176974"/>
    </source>
</evidence>
<dbReference type="Proteomes" id="UP000176974">
    <property type="component" value="Unassembled WGS sequence"/>
</dbReference>
<comment type="caution">
    <text evidence="8">The sequence shown here is derived from an EMBL/GenBank/DDBJ whole genome shotgun (WGS) entry which is preliminary data.</text>
</comment>
<keyword evidence="5" id="KW-0676">Redox-active center</keyword>
<proteinExistence type="inferred from homology"/>
<sequence length="229" mass="25390">MIAGAVIYTQSNNSSQLGSVSEQIAPKDSDKDEQPTADSITIKNVRPIDSKDHIRGNPDALVKIVEFSDTECPFCKSFHPTMQQMIEEYGKDGRVAWVYRHFPLVQIHPKAVKEAEATECANELGGNNKFWEYVDKIYEITPGNNQLDPKILPRIAKDIGLDEQKFNECLESGEYEELILNDVEDAINSGGRGTPFSIVIAPNGEKFELSGAKPYASVKAVIESALLEK</sequence>
<dbReference type="InterPro" id="IPR012336">
    <property type="entry name" value="Thioredoxin-like_fold"/>
</dbReference>
<dbReference type="Pfam" id="PF13462">
    <property type="entry name" value="Thioredoxin_4"/>
    <property type="match status" value="1"/>
</dbReference>
<organism evidence="8 9">
    <name type="scientific">Candidatus Portnoybacteria bacterium RIFCSPHIGHO2_01_FULL_40_12b</name>
    <dbReference type="NCBI Taxonomy" id="1801994"/>
    <lineage>
        <taxon>Bacteria</taxon>
        <taxon>Candidatus Portnoyibacteriota</taxon>
    </lineage>
</organism>
<accession>A0A1G2FAI8</accession>
<evidence type="ECO:0000313" key="8">
    <source>
        <dbReference type="EMBL" id="OGZ34887.1"/>
    </source>
</evidence>
<evidence type="ECO:0000256" key="2">
    <source>
        <dbReference type="ARBA" id="ARBA00022729"/>
    </source>
</evidence>
<dbReference type="AlphaFoldDB" id="A0A1G2FAI8"/>
<dbReference type="PROSITE" id="PS51352">
    <property type="entry name" value="THIOREDOXIN_2"/>
    <property type="match status" value="1"/>
</dbReference>
<dbReference type="SUPFAM" id="SSF52833">
    <property type="entry name" value="Thioredoxin-like"/>
    <property type="match status" value="1"/>
</dbReference>
<keyword evidence="4" id="KW-1015">Disulfide bond</keyword>
<evidence type="ECO:0000256" key="3">
    <source>
        <dbReference type="ARBA" id="ARBA00023002"/>
    </source>
</evidence>
<comment type="similarity">
    <text evidence="1">Belongs to the thioredoxin family. DsbA subfamily.</text>
</comment>
<dbReference type="GO" id="GO:0016491">
    <property type="term" value="F:oxidoreductase activity"/>
    <property type="evidence" value="ECO:0007669"/>
    <property type="project" value="UniProtKB-KW"/>
</dbReference>
<evidence type="ECO:0000256" key="1">
    <source>
        <dbReference type="ARBA" id="ARBA00005791"/>
    </source>
</evidence>
<dbReference type="EMBL" id="MHMY01000024">
    <property type="protein sequence ID" value="OGZ34887.1"/>
    <property type="molecule type" value="Genomic_DNA"/>
</dbReference>
<evidence type="ECO:0000256" key="5">
    <source>
        <dbReference type="ARBA" id="ARBA00023284"/>
    </source>
</evidence>
<keyword evidence="2" id="KW-0732">Signal</keyword>
<feature type="domain" description="Thioredoxin" evidence="7">
    <location>
        <begin position="26"/>
        <end position="227"/>
    </location>
</feature>
<name>A0A1G2FAI8_9BACT</name>
<dbReference type="Gene3D" id="3.40.30.10">
    <property type="entry name" value="Glutaredoxin"/>
    <property type="match status" value="1"/>
</dbReference>
<dbReference type="PANTHER" id="PTHR13887">
    <property type="entry name" value="GLUTATHIONE S-TRANSFERASE KAPPA"/>
    <property type="match status" value="1"/>
</dbReference>
<gene>
    <name evidence="8" type="ORF">A2815_02805</name>
</gene>
<protein>
    <recommendedName>
        <fullName evidence="7">Thioredoxin domain-containing protein</fullName>
    </recommendedName>
</protein>
<reference evidence="8 9" key="1">
    <citation type="journal article" date="2016" name="Nat. Commun.">
        <title>Thousands of microbial genomes shed light on interconnected biogeochemical processes in an aquifer system.</title>
        <authorList>
            <person name="Anantharaman K."/>
            <person name="Brown C.T."/>
            <person name="Hug L.A."/>
            <person name="Sharon I."/>
            <person name="Castelle C.J."/>
            <person name="Probst A.J."/>
            <person name="Thomas B.C."/>
            <person name="Singh A."/>
            <person name="Wilkins M.J."/>
            <person name="Karaoz U."/>
            <person name="Brodie E.L."/>
            <person name="Williams K.H."/>
            <person name="Hubbard S.S."/>
            <person name="Banfield J.F."/>
        </authorList>
    </citation>
    <scope>NUCLEOTIDE SEQUENCE [LARGE SCALE GENOMIC DNA]</scope>
</reference>
<dbReference type="PANTHER" id="PTHR13887:SF14">
    <property type="entry name" value="DISULFIDE BOND FORMATION PROTEIN D"/>
    <property type="match status" value="1"/>
</dbReference>
<dbReference type="InterPro" id="IPR036249">
    <property type="entry name" value="Thioredoxin-like_sf"/>
</dbReference>